<keyword evidence="4" id="KW-1185">Reference proteome</keyword>
<reference evidence="3 4" key="1">
    <citation type="journal article" date="2020" name="G3 (Bethesda)">
        <title>CeMbio - The Caenorhabditis elegans Microbiome Resource.</title>
        <authorList>
            <person name="Dirksen P."/>
            <person name="Assie A."/>
            <person name="Zimmermann J."/>
            <person name="Zhang F."/>
            <person name="Tietje A.M."/>
            <person name="Marsh S.A."/>
            <person name="Felix M.A."/>
            <person name="Shapira M."/>
            <person name="Kaleta C."/>
            <person name="Schulenburg H."/>
            <person name="Samuel B."/>
        </authorList>
    </citation>
    <scope>NUCLEOTIDE SEQUENCE [LARGE SCALE GENOMIC DNA]</scope>
    <source>
        <strain evidence="3 4">BIGb0172</strain>
    </source>
</reference>
<dbReference type="AlphaFoldDB" id="A0A7G5EGZ3"/>
<evidence type="ECO:0000313" key="4">
    <source>
        <dbReference type="Proteomes" id="UP000515240"/>
    </source>
</evidence>
<dbReference type="PIRSF" id="PIRSF018266">
    <property type="entry name" value="FecR"/>
    <property type="match status" value="1"/>
</dbReference>
<evidence type="ECO:0000259" key="2">
    <source>
        <dbReference type="Pfam" id="PF04773"/>
    </source>
</evidence>
<dbReference type="Pfam" id="PF04773">
    <property type="entry name" value="FecR"/>
    <property type="match status" value="1"/>
</dbReference>
<name>A0A7G5EGZ3_9BURK</name>
<feature type="region of interest" description="Disordered" evidence="1">
    <location>
        <begin position="62"/>
        <end position="81"/>
    </location>
</feature>
<dbReference type="EMBL" id="CP058554">
    <property type="protein sequence ID" value="QMV73268.1"/>
    <property type="molecule type" value="Genomic_DNA"/>
</dbReference>
<dbReference type="PANTHER" id="PTHR30273">
    <property type="entry name" value="PERIPLASMIC SIGNAL SENSOR AND SIGMA FACTOR ACTIVATOR FECR-RELATED"/>
    <property type="match status" value="1"/>
</dbReference>
<dbReference type="RefSeq" id="WP_182327789.1">
    <property type="nucleotide sequence ID" value="NZ_CP058554.1"/>
</dbReference>
<organism evidence="3 4">
    <name type="scientific">Comamonas piscis</name>
    <dbReference type="NCBI Taxonomy" id="1562974"/>
    <lineage>
        <taxon>Bacteria</taxon>
        <taxon>Pseudomonadati</taxon>
        <taxon>Pseudomonadota</taxon>
        <taxon>Betaproteobacteria</taxon>
        <taxon>Burkholderiales</taxon>
        <taxon>Comamonadaceae</taxon>
        <taxon>Comamonas</taxon>
    </lineage>
</organism>
<accession>A0A7G5EGZ3</accession>
<evidence type="ECO:0000313" key="3">
    <source>
        <dbReference type="EMBL" id="QMV73268.1"/>
    </source>
</evidence>
<sequence>MASSEPPRKLVEAALLLVGRVHKGNSDAALAAEQELAAHWRTGSPECQAALETAERLWASTDGSHLQANVPPPSRQDPRRARRNTLGLLGLGGLTAVLWGGGRWAWQQPVFEQELQTTHAQQRDLSLPDGSELSLAPNTHTRIAIYRDRREVQLLRGEMRFRVAPDSDRPFSVTTEWGAVRVLGTVFSVSVREQQMRVAVAEGRVAVWPAEHPGTSVDMSAAPPVTLTAGDAIAADQRGLGPRLQVPADSVGAWRSGWLVFHNTPLDQVLDQWNDYLARPLRLGSHPHLRQLRLSGSFPLRQPQAFLTGLPDMLPVRVLRNGAGDVSVELR</sequence>
<dbReference type="Gene3D" id="2.60.120.1440">
    <property type="match status" value="1"/>
</dbReference>
<dbReference type="GO" id="GO:0016989">
    <property type="term" value="F:sigma factor antagonist activity"/>
    <property type="evidence" value="ECO:0007669"/>
    <property type="project" value="TreeGrafter"/>
</dbReference>
<gene>
    <name evidence="3" type="ORF">HS961_10760</name>
</gene>
<dbReference type="InterPro" id="IPR006860">
    <property type="entry name" value="FecR"/>
</dbReference>
<proteinExistence type="predicted"/>
<protein>
    <submittedName>
        <fullName evidence="3">FecR domain-containing protein</fullName>
    </submittedName>
</protein>
<feature type="domain" description="FecR protein" evidence="2">
    <location>
        <begin position="114"/>
        <end position="205"/>
    </location>
</feature>
<dbReference type="KEGG" id="cpis:HS961_10760"/>
<dbReference type="InterPro" id="IPR012373">
    <property type="entry name" value="Ferrdict_sens_TM"/>
</dbReference>
<dbReference type="PANTHER" id="PTHR30273:SF2">
    <property type="entry name" value="PROTEIN FECR"/>
    <property type="match status" value="1"/>
</dbReference>
<dbReference type="Proteomes" id="UP000515240">
    <property type="component" value="Chromosome"/>
</dbReference>
<evidence type="ECO:0000256" key="1">
    <source>
        <dbReference type="SAM" id="MobiDB-lite"/>
    </source>
</evidence>